<gene>
    <name evidence="2" type="ORF">M9458_053385</name>
</gene>
<dbReference type="AlphaFoldDB" id="A0ABD0MQF5"/>
<dbReference type="EMBL" id="JAMKFB020000255">
    <property type="protein sequence ID" value="KAL0151194.1"/>
    <property type="molecule type" value="Genomic_DNA"/>
</dbReference>
<feature type="domain" description="DUF4939" evidence="1">
    <location>
        <begin position="34"/>
        <end position="115"/>
    </location>
</feature>
<organism evidence="2 3">
    <name type="scientific">Cirrhinus mrigala</name>
    <name type="common">Mrigala</name>
    <dbReference type="NCBI Taxonomy" id="683832"/>
    <lineage>
        <taxon>Eukaryota</taxon>
        <taxon>Metazoa</taxon>
        <taxon>Chordata</taxon>
        <taxon>Craniata</taxon>
        <taxon>Vertebrata</taxon>
        <taxon>Euteleostomi</taxon>
        <taxon>Actinopterygii</taxon>
        <taxon>Neopterygii</taxon>
        <taxon>Teleostei</taxon>
        <taxon>Ostariophysi</taxon>
        <taxon>Cypriniformes</taxon>
        <taxon>Cyprinidae</taxon>
        <taxon>Labeoninae</taxon>
        <taxon>Labeonini</taxon>
        <taxon>Cirrhinus</taxon>
    </lineage>
</organism>
<keyword evidence="3" id="KW-1185">Reference proteome</keyword>
<dbReference type="InterPro" id="IPR032549">
    <property type="entry name" value="DUF4939"/>
</dbReference>
<dbReference type="Pfam" id="PF16297">
    <property type="entry name" value="DUF4939"/>
    <property type="match status" value="1"/>
</dbReference>
<name>A0ABD0MQF5_CIRMR</name>
<feature type="non-terminal residue" evidence="2">
    <location>
        <position position="142"/>
    </location>
</feature>
<evidence type="ECO:0000313" key="2">
    <source>
        <dbReference type="EMBL" id="KAL0151194.1"/>
    </source>
</evidence>
<comment type="caution">
    <text evidence="2">The sequence shown here is derived from an EMBL/GenBank/DDBJ whole genome shotgun (WGS) entry which is preliminary data.</text>
</comment>
<proteinExistence type="predicted"/>
<protein>
    <recommendedName>
        <fullName evidence="1">DUF4939 domain-containing protein</fullName>
    </recommendedName>
</protein>
<sequence>MSNEAPAAPNPLTELVNALKAAFQPTPAPPSASGSPMAMPATFAGEADEYSGFLQVNLFIQMQPQMFSSENAKVAFLLSLLTSKALQWAKAIWNSENPIIHSYEQFTNHFSEVFSTTTGTFTISDRDAPIANFLADSDFRFY</sequence>
<dbReference type="Proteomes" id="UP001529510">
    <property type="component" value="Unassembled WGS sequence"/>
</dbReference>
<evidence type="ECO:0000259" key="1">
    <source>
        <dbReference type="Pfam" id="PF16297"/>
    </source>
</evidence>
<evidence type="ECO:0000313" key="3">
    <source>
        <dbReference type="Proteomes" id="UP001529510"/>
    </source>
</evidence>
<reference evidence="2 3" key="1">
    <citation type="submission" date="2024-05" db="EMBL/GenBank/DDBJ databases">
        <title>Genome sequencing and assembly of Indian major carp, Cirrhinus mrigala (Hamilton, 1822).</title>
        <authorList>
            <person name="Mohindra V."/>
            <person name="Chowdhury L.M."/>
            <person name="Lal K."/>
            <person name="Jena J.K."/>
        </authorList>
    </citation>
    <scope>NUCLEOTIDE SEQUENCE [LARGE SCALE GENOMIC DNA]</scope>
    <source>
        <strain evidence="2">CM1030</strain>
        <tissue evidence="2">Blood</tissue>
    </source>
</reference>
<accession>A0ABD0MQF5</accession>